<dbReference type="PROSITE" id="PS00018">
    <property type="entry name" value="EF_HAND_1"/>
    <property type="match status" value="1"/>
</dbReference>
<keyword evidence="3" id="KW-0106">Calcium</keyword>
<dbReference type="SUPFAM" id="SSF47473">
    <property type="entry name" value="EF-hand"/>
    <property type="match status" value="1"/>
</dbReference>
<evidence type="ECO:0000256" key="3">
    <source>
        <dbReference type="ARBA" id="ARBA00022837"/>
    </source>
</evidence>
<dbReference type="PROSITE" id="PS50222">
    <property type="entry name" value="EF_HAND_2"/>
    <property type="match status" value="2"/>
</dbReference>
<dbReference type="AlphaFoldDB" id="A0A4S8IB48"/>
<feature type="domain" description="EF-hand" evidence="4">
    <location>
        <begin position="149"/>
        <end position="183"/>
    </location>
</feature>
<organism evidence="5 6">
    <name type="scientific">Musa balbisiana</name>
    <name type="common">Banana</name>
    <dbReference type="NCBI Taxonomy" id="52838"/>
    <lineage>
        <taxon>Eukaryota</taxon>
        <taxon>Viridiplantae</taxon>
        <taxon>Streptophyta</taxon>
        <taxon>Embryophyta</taxon>
        <taxon>Tracheophyta</taxon>
        <taxon>Spermatophyta</taxon>
        <taxon>Magnoliopsida</taxon>
        <taxon>Liliopsida</taxon>
        <taxon>Zingiberales</taxon>
        <taxon>Musaceae</taxon>
        <taxon>Musa</taxon>
    </lineage>
</organism>
<dbReference type="STRING" id="52838.A0A4S8IB48"/>
<gene>
    <name evidence="5" type="ORF">C4D60_Mb02t15670</name>
</gene>
<dbReference type="Proteomes" id="UP000317650">
    <property type="component" value="Chromosome 2"/>
</dbReference>
<dbReference type="Gene3D" id="1.10.238.10">
    <property type="entry name" value="EF-hand"/>
    <property type="match status" value="1"/>
</dbReference>
<comment type="caution">
    <text evidence="5">The sequence shown here is derived from an EMBL/GenBank/DDBJ whole genome shotgun (WGS) entry which is preliminary data.</text>
</comment>
<dbReference type="InterPro" id="IPR011992">
    <property type="entry name" value="EF-hand-dom_pair"/>
</dbReference>
<keyword evidence="6" id="KW-1185">Reference proteome</keyword>
<keyword evidence="2" id="KW-0677">Repeat</keyword>
<dbReference type="Pfam" id="PF13499">
    <property type="entry name" value="EF-hand_7"/>
    <property type="match status" value="1"/>
</dbReference>
<evidence type="ECO:0000256" key="2">
    <source>
        <dbReference type="ARBA" id="ARBA00022737"/>
    </source>
</evidence>
<accession>A0A4S8IB48</accession>
<dbReference type="InterPro" id="IPR018247">
    <property type="entry name" value="EF_Hand_1_Ca_BS"/>
</dbReference>
<dbReference type="InterPro" id="IPR002048">
    <property type="entry name" value="EF_hand_dom"/>
</dbReference>
<dbReference type="GO" id="GO:0005509">
    <property type="term" value="F:calcium ion binding"/>
    <property type="evidence" value="ECO:0007669"/>
    <property type="project" value="InterPro"/>
</dbReference>
<evidence type="ECO:0000313" key="5">
    <source>
        <dbReference type="EMBL" id="THU45231.1"/>
    </source>
</evidence>
<evidence type="ECO:0000256" key="1">
    <source>
        <dbReference type="ARBA" id="ARBA00022723"/>
    </source>
</evidence>
<dbReference type="InterPro" id="IPR039647">
    <property type="entry name" value="EF_hand_pair_protein_CML-like"/>
</dbReference>
<reference evidence="5 6" key="1">
    <citation type="journal article" date="2019" name="Nat. Plants">
        <title>Genome sequencing of Musa balbisiana reveals subgenome evolution and function divergence in polyploid bananas.</title>
        <authorList>
            <person name="Yao X."/>
        </authorList>
    </citation>
    <scope>NUCLEOTIDE SEQUENCE [LARGE SCALE GENOMIC DNA]</scope>
    <source>
        <strain evidence="6">cv. DH-PKW</strain>
        <tissue evidence="5">Leaves</tissue>
    </source>
</reference>
<feature type="domain" description="EF-hand" evidence="4">
    <location>
        <begin position="111"/>
        <end position="146"/>
    </location>
</feature>
<dbReference type="PANTHER" id="PTHR10891">
    <property type="entry name" value="EF-HAND CALCIUM-BINDING DOMAIN CONTAINING PROTEIN"/>
    <property type="match status" value="1"/>
</dbReference>
<protein>
    <recommendedName>
        <fullName evidence="4">EF-hand domain-containing protein</fullName>
    </recommendedName>
</protein>
<dbReference type="EMBL" id="PYDT01000011">
    <property type="protein sequence ID" value="THU45231.1"/>
    <property type="molecule type" value="Genomic_DNA"/>
</dbReference>
<sequence>MEKFVSLAEPLEVLLLHTVLHWFAMMLERLSLGFMSFLHSYFQFCTCLSMAKDEQLTHRSSSQPREDQCLSRKEVEMVMDRMGICCPHEGEQLCEHISSDEISGLFEENEPSLEEVRAAFCIFDANNDGFIDAAELQTALLRLGITEGLELDACRMMIAIYDQNYDGKIGFNEFVKLMETSLC</sequence>
<dbReference type="CDD" id="cd00051">
    <property type="entry name" value="EFh"/>
    <property type="match status" value="1"/>
</dbReference>
<evidence type="ECO:0000313" key="6">
    <source>
        <dbReference type="Proteomes" id="UP000317650"/>
    </source>
</evidence>
<evidence type="ECO:0000259" key="4">
    <source>
        <dbReference type="PROSITE" id="PS50222"/>
    </source>
</evidence>
<proteinExistence type="predicted"/>
<name>A0A4S8IB48_MUSBA</name>
<dbReference type="SMART" id="SM00054">
    <property type="entry name" value="EFh"/>
    <property type="match status" value="2"/>
</dbReference>
<keyword evidence="1" id="KW-0479">Metal-binding</keyword>